<feature type="compositionally biased region" description="Low complexity" evidence="1">
    <location>
        <begin position="38"/>
        <end position="50"/>
    </location>
</feature>
<accession>A0A0B6YJX2</accession>
<feature type="region of interest" description="Disordered" evidence="1">
    <location>
        <begin position="22"/>
        <end position="178"/>
    </location>
</feature>
<feature type="non-terminal residue" evidence="2">
    <location>
        <position position="1"/>
    </location>
</feature>
<sequence>GDHIDNSERYNSFVKTVPSMNFERGKTDFNSNPGLMIPSSFPRYPSRYSPQDVHKPRDLNTIRSNSRPESRATGPEDRRKATINNKSSNRNINNSQNKTRTNNKTERSQANDDDWLFSQNDDKFDEEREMRDGNLKSGRNKNPYTESNGIYNNEQAPLENNEKIIDNGSHVRESKDHD</sequence>
<feature type="compositionally biased region" description="Basic and acidic residues" evidence="1">
    <location>
        <begin position="160"/>
        <end position="178"/>
    </location>
</feature>
<feature type="non-terminal residue" evidence="2">
    <location>
        <position position="178"/>
    </location>
</feature>
<reference evidence="2" key="1">
    <citation type="submission" date="2014-12" db="EMBL/GenBank/DDBJ databases">
        <title>Insight into the proteome of Arion vulgaris.</title>
        <authorList>
            <person name="Aradska J."/>
            <person name="Bulat T."/>
            <person name="Smidak R."/>
            <person name="Sarate P."/>
            <person name="Gangsoo J."/>
            <person name="Sialana F."/>
            <person name="Bilban M."/>
            <person name="Lubec G."/>
        </authorList>
    </citation>
    <scope>NUCLEOTIDE SEQUENCE</scope>
    <source>
        <tissue evidence="2">Skin</tissue>
    </source>
</reference>
<gene>
    <name evidence="2" type="primary">ORF26147</name>
</gene>
<name>A0A0B6YJX2_9EUPU</name>
<feature type="compositionally biased region" description="Low complexity" evidence="1">
    <location>
        <begin position="82"/>
        <end position="100"/>
    </location>
</feature>
<evidence type="ECO:0000256" key="1">
    <source>
        <dbReference type="SAM" id="MobiDB-lite"/>
    </source>
</evidence>
<feature type="compositionally biased region" description="Polar residues" evidence="1">
    <location>
        <begin position="140"/>
        <end position="155"/>
    </location>
</feature>
<protein>
    <submittedName>
        <fullName evidence="2">Uncharacterized protein</fullName>
    </submittedName>
</protein>
<dbReference type="AlphaFoldDB" id="A0A0B6YJX2"/>
<dbReference type="EMBL" id="HACG01008965">
    <property type="protein sequence ID" value="CEK55830.1"/>
    <property type="molecule type" value="Transcribed_RNA"/>
</dbReference>
<feature type="compositionally biased region" description="Basic and acidic residues" evidence="1">
    <location>
        <begin position="52"/>
        <end position="80"/>
    </location>
</feature>
<evidence type="ECO:0000313" key="2">
    <source>
        <dbReference type="EMBL" id="CEK55830.1"/>
    </source>
</evidence>
<organism evidence="2">
    <name type="scientific">Arion vulgaris</name>
    <dbReference type="NCBI Taxonomy" id="1028688"/>
    <lineage>
        <taxon>Eukaryota</taxon>
        <taxon>Metazoa</taxon>
        <taxon>Spiralia</taxon>
        <taxon>Lophotrochozoa</taxon>
        <taxon>Mollusca</taxon>
        <taxon>Gastropoda</taxon>
        <taxon>Heterobranchia</taxon>
        <taxon>Euthyneura</taxon>
        <taxon>Panpulmonata</taxon>
        <taxon>Eupulmonata</taxon>
        <taxon>Stylommatophora</taxon>
        <taxon>Helicina</taxon>
        <taxon>Arionoidea</taxon>
        <taxon>Arionidae</taxon>
        <taxon>Arion</taxon>
    </lineage>
</organism>
<proteinExistence type="predicted"/>
<feature type="compositionally biased region" description="Basic and acidic residues" evidence="1">
    <location>
        <begin position="120"/>
        <end position="134"/>
    </location>
</feature>